<dbReference type="AlphaFoldDB" id="A0A1J9R1X1"/>
<keyword evidence="1" id="KW-0472">Membrane</keyword>
<proteinExistence type="predicted"/>
<protein>
    <submittedName>
        <fullName evidence="2">Uncharacterized protein</fullName>
    </submittedName>
</protein>
<gene>
    <name evidence="2" type="ORF">ACJ73_07055</name>
</gene>
<feature type="transmembrane region" description="Helical" evidence="1">
    <location>
        <begin position="137"/>
        <end position="157"/>
    </location>
</feature>
<keyword evidence="1" id="KW-1133">Transmembrane helix</keyword>
<evidence type="ECO:0000256" key="1">
    <source>
        <dbReference type="SAM" id="Phobius"/>
    </source>
</evidence>
<sequence length="286" mass="32143">MAQDQGYFEHHLCASGLCRGCAQWVSYELGFDELNRQYPYLINAQCIISHVIFFSFFGISVIGCSSYFFVKRPLSSRQRHTDNSKIQLLLCAFAMGSAWVITYPSSQAKDGQDEFSELLESGKHEELQSKLRGLVNLHIGLGIFAWLIVYAGLYAFARALHSIKPRVSDRFYKSSLLRHGTSTPAYSPRRSYEAEYGDLQAEFFGNSALVELKSFDQHPMVRPEANATHHPARNWIASLAEIPDLRLPPAFLGNEGFSPGLVSIDSFVLEVPWTSPCSRLSRCSIT</sequence>
<feature type="transmembrane region" description="Helical" evidence="1">
    <location>
        <begin position="86"/>
        <end position="105"/>
    </location>
</feature>
<name>A0A1J9R1X1_9EURO</name>
<comment type="caution">
    <text evidence="2">The sequence shown here is derived from an EMBL/GenBank/DDBJ whole genome shotgun (WGS) entry which is preliminary data.</text>
</comment>
<evidence type="ECO:0000313" key="3">
    <source>
        <dbReference type="Proteomes" id="UP000242791"/>
    </source>
</evidence>
<reference evidence="2 3" key="1">
    <citation type="submission" date="2015-08" db="EMBL/GenBank/DDBJ databases">
        <title>Emmonsia species relationships and genome sequence.</title>
        <authorList>
            <person name="Cuomo C.A."/>
            <person name="Schwartz I.S."/>
            <person name="Kenyon C."/>
            <person name="De Hoog G.S."/>
            <person name="Govender N.P."/>
            <person name="Botha A."/>
            <person name="Moreno L."/>
            <person name="De Vries M."/>
            <person name="Munoz J.F."/>
            <person name="Stielow J.B."/>
        </authorList>
    </citation>
    <scope>NUCLEOTIDE SEQUENCE [LARGE SCALE GENOMIC DNA]</scope>
    <source>
        <strain evidence="2 3">EI222</strain>
    </source>
</reference>
<organism evidence="2 3">
    <name type="scientific">Blastomyces percursus</name>
    <dbReference type="NCBI Taxonomy" id="1658174"/>
    <lineage>
        <taxon>Eukaryota</taxon>
        <taxon>Fungi</taxon>
        <taxon>Dikarya</taxon>
        <taxon>Ascomycota</taxon>
        <taxon>Pezizomycotina</taxon>
        <taxon>Eurotiomycetes</taxon>
        <taxon>Eurotiomycetidae</taxon>
        <taxon>Onygenales</taxon>
        <taxon>Ajellomycetaceae</taxon>
        <taxon>Blastomyces</taxon>
    </lineage>
</organism>
<feature type="transmembrane region" description="Helical" evidence="1">
    <location>
        <begin position="47"/>
        <end position="70"/>
    </location>
</feature>
<dbReference type="VEuPathDB" id="FungiDB:ACJ73_07055"/>
<keyword evidence="3" id="KW-1185">Reference proteome</keyword>
<dbReference type="EMBL" id="LGTZ01001352">
    <property type="protein sequence ID" value="OJD21605.1"/>
    <property type="molecule type" value="Genomic_DNA"/>
</dbReference>
<dbReference type="Proteomes" id="UP000242791">
    <property type="component" value="Unassembled WGS sequence"/>
</dbReference>
<keyword evidence="1" id="KW-0812">Transmembrane</keyword>
<accession>A0A1J9R1X1</accession>
<evidence type="ECO:0000313" key="2">
    <source>
        <dbReference type="EMBL" id="OJD21605.1"/>
    </source>
</evidence>
<dbReference type="OrthoDB" id="4187095at2759"/>